<feature type="compositionally biased region" description="Basic and acidic residues" evidence="2">
    <location>
        <begin position="1"/>
        <end position="10"/>
    </location>
</feature>
<feature type="coiled-coil region" evidence="1">
    <location>
        <begin position="262"/>
        <end position="324"/>
    </location>
</feature>
<proteinExistence type="predicted"/>
<evidence type="ECO:0000256" key="2">
    <source>
        <dbReference type="SAM" id="MobiDB-lite"/>
    </source>
</evidence>
<feature type="region of interest" description="Disordered" evidence="2">
    <location>
        <begin position="37"/>
        <end position="58"/>
    </location>
</feature>
<evidence type="ECO:0000256" key="1">
    <source>
        <dbReference type="SAM" id="Coils"/>
    </source>
</evidence>
<accession>A0AAD5EFT9</accession>
<keyword evidence="1" id="KW-0175">Coiled coil</keyword>
<dbReference type="Proteomes" id="UP001206595">
    <property type="component" value="Unassembled WGS sequence"/>
</dbReference>
<dbReference type="EMBL" id="MU620897">
    <property type="protein sequence ID" value="KAI8583056.1"/>
    <property type="molecule type" value="Genomic_DNA"/>
</dbReference>
<protein>
    <submittedName>
        <fullName evidence="3">Uncharacterized protein</fullName>
    </submittedName>
</protein>
<name>A0AAD5EFT9_UMBRA</name>
<gene>
    <name evidence="3" type="ORF">K450DRAFT_224002</name>
</gene>
<evidence type="ECO:0000313" key="4">
    <source>
        <dbReference type="Proteomes" id="UP001206595"/>
    </source>
</evidence>
<feature type="region of interest" description="Disordered" evidence="2">
    <location>
        <begin position="1"/>
        <end position="20"/>
    </location>
</feature>
<keyword evidence="4" id="KW-1185">Reference proteome</keyword>
<reference evidence="3" key="1">
    <citation type="submission" date="2021-06" db="EMBL/GenBank/DDBJ databases">
        <authorList>
            <consortium name="DOE Joint Genome Institute"/>
            <person name="Mondo S.J."/>
            <person name="Amses K.R."/>
            <person name="Simmons D.R."/>
            <person name="Longcore J.E."/>
            <person name="Seto K."/>
            <person name="Alves G.H."/>
            <person name="Bonds A.E."/>
            <person name="Quandt C.A."/>
            <person name="Davis W.J."/>
            <person name="Chang Y."/>
            <person name="Letcher P.M."/>
            <person name="Powell M.J."/>
            <person name="Kuo A."/>
            <person name="Labutti K."/>
            <person name="Pangilinan J."/>
            <person name="Andreopoulos W."/>
            <person name="Tritt A."/>
            <person name="Riley R."/>
            <person name="Hundley H."/>
            <person name="Johnson J."/>
            <person name="Lipzen A."/>
            <person name="Barry K."/>
            <person name="Berbee M.L."/>
            <person name="Buchler N.E."/>
            <person name="Grigoriev I.V."/>
            <person name="Spatafora J.W."/>
            <person name="Stajich J.E."/>
            <person name="James T.Y."/>
        </authorList>
    </citation>
    <scope>NUCLEOTIDE SEQUENCE</scope>
    <source>
        <strain evidence="3">AG</strain>
    </source>
</reference>
<comment type="caution">
    <text evidence="3">The sequence shown here is derived from an EMBL/GenBank/DDBJ whole genome shotgun (WGS) entry which is preliminary data.</text>
</comment>
<dbReference type="RefSeq" id="XP_051448060.1">
    <property type="nucleotide sequence ID" value="XM_051586141.1"/>
</dbReference>
<dbReference type="AlphaFoldDB" id="A0AAD5EFT9"/>
<sequence length="371" mass="41881">MHYDDQDHDPSALLEDELMGQSLGSFGNSLAAELHTATVQPSPSASRKNIRHPSQPADLQQIDEIHAINEYELEEEQLPIGVQQSLAHELFSNQASPVISPGPTLSSTTFGHSRRSSLSTWSSVDPEENDPFEALKRQLEDLNTAVWETKTLHKRLVKTLLSDHTLSLQSNSLSSTGHQRQAADNFAPPLELVITSVINLIDRMARDRERQFSVLRTIDTSVRTEGSWMSADALADIDVLLVAIKNTLHDVAFEFQNPVPLMRNLNLETSAMTDSLEELKEHMFVNKRQAQELNARLRAIAKTVHDVRKDMREVNQLLAEKDDEDAVVLEKGEVKERVKEIMWGLDDLDEKSSQELLRMKQFWDEFVSVAS</sequence>
<reference evidence="3" key="2">
    <citation type="journal article" date="2022" name="Proc. Natl. Acad. Sci. U.S.A.">
        <title>Diploid-dominant life cycles characterize the early evolution of Fungi.</title>
        <authorList>
            <person name="Amses K.R."/>
            <person name="Simmons D.R."/>
            <person name="Longcore J.E."/>
            <person name="Mondo S.J."/>
            <person name="Seto K."/>
            <person name="Jeronimo G.H."/>
            <person name="Bonds A.E."/>
            <person name="Quandt C.A."/>
            <person name="Davis W.J."/>
            <person name="Chang Y."/>
            <person name="Federici B.A."/>
            <person name="Kuo A."/>
            <person name="LaButti K."/>
            <person name="Pangilinan J."/>
            <person name="Andreopoulos W."/>
            <person name="Tritt A."/>
            <person name="Riley R."/>
            <person name="Hundley H."/>
            <person name="Johnson J."/>
            <person name="Lipzen A."/>
            <person name="Barry K."/>
            <person name="Lang B.F."/>
            <person name="Cuomo C.A."/>
            <person name="Buchler N.E."/>
            <person name="Grigoriev I.V."/>
            <person name="Spatafora J.W."/>
            <person name="Stajich J.E."/>
            <person name="James T.Y."/>
        </authorList>
    </citation>
    <scope>NUCLEOTIDE SEQUENCE</scope>
    <source>
        <strain evidence="3">AG</strain>
    </source>
</reference>
<evidence type="ECO:0000313" key="3">
    <source>
        <dbReference type="EMBL" id="KAI8583056.1"/>
    </source>
</evidence>
<dbReference type="GeneID" id="75911489"/>
<feature type="compositionally biased region" description="Polar residues" evidence="2">
    <location>
        <begin position="37"/>
        <end position="47"/>
    </location>
</feature>
<organism evidence="3 4">
    <name type="scientific">Umbelopsis ramanniana AG</name>
    <dbReference type="NCBI Taxonomy" id="1314678"/>
    <lineage>
        <taxon>Eukaryota</taxon>
        <taxon>Fungi</taxon>
        <taxon>Fungi incertae sedis</taxon>
        <taxon>Mucoromycota</taxon>
        <taxon>Mucoromycotina</taxon>
        <taxon>Umbelopsidomycetes</taxon>
        <taxon>Umbelopsidales</taxon>
        <taxon>Umbelopsidaceae</taxon>
        <taxon>Umbelopsis</taxon>
    </lineage>
</organism>